<name>A0A2W2BNU3_9HYPH</name>
<dbReference type="PANTHER" id="PTHR12302">
    <property type="entry name" value="EBNA2 BINDING PROTEIN P100"/>
    <property type="match status" value="1"/>
</dbReference>
<feature type="compositionally biased region" description="Polar residues" evidence="1">
    <location>
        <begin position="25"/>
        <end position="50"/>
    </location>
</feature>
<protein>
    <submittedName>
        <fullName evidence="3">Thermonuclease family protein</fullName>
    </submittedName>
</protein>
<dbReference type="Pfam" id="PF00565">
    <property type="entry name" value="SNase"/>
    <property type="match status" value="1"/>
</dbReference>
<dbReference type="Proteomes" id="UP000248795">
    <property type="component" value="Unassembled WGS sequence"/>
</dbReference>
<keyword evidence="4" id="KW-1185">Reference proteome</keyword>
<proteinExistence type="predicted"/>
<dbReference type="PANTHER" id="PTHR12302:SF26">
    <property type="entry name" value="BLR1266 PROTEIN"/>
    <property type="match status" value="1"/>
</dbReference>
<dbReference type="InterPro" id="IPR016071">
    <property type="entry name" value="Staphylococal_nuclease_OB-fold"/>
</dbReference>
<gene>
    <name evidence="3" type="ORF">DK847_09120</name>
</gene>
<evidence type="ECO:0000313" key="4">
    <source>
        <dbReference type="Proteomes" id="UP000248795"/>
    </source>
</evidence>
<feature type="region of interest" description="Disordered" evidence="1">
    <location>
        <begin position="22"/>
        <end position="50"/>
    </location>
</feature>
<dbReference type="SUPFAM" id="SSF50199">
    <property type="entry name" value="Staphylococcal nuclease"/>
    <property type="match status" value="1"/>
</dbReference>
<reference evidence="4" key="1">
    <citation type="submission" date="2018-06" db="EMBL/GenBank/DDBJ databases">
        <title>Aestuariibacter litoralis strain KCTC 52945T.</title>
        <authorList>
            <person name="Li X."/>
            <person name="Salam N."/>
            <person name="Li J.-L."/>
            <person name="Chen Y.-M."/>
            <person name="Yang Z.-W."/>
            <person name="Zhang L.-Y."/>
            <person name="Han M.-X."/>
            <person name="Xiao M."/>
            <person name="Li W.-J."/>
        </authorList>
    </citation>
    <scope>NUCLEOTIDE SEQUENCE [LARGE SCALE GENOMIC DNA]</scope>
    <source>
        <strain evidence="4">KCTC 52945</strain>
    </source>
</reference>
<accession>A0A2W2BNU3</accession>
<dbReference type="EMBL" id="QKVK01000003">
    <property type="protein sequence ID" value="PZF77467.1"/>
    <property type="molecule type" value="Genomic_DNA"/>
</dbReference>
<evidence type="ECO:0000259" key="2">
    <source>
        <dbReference type="PROSITE" id="PS50830"/>
    </source>
</evidence>
<dbReference type="InterPro" id="IPR035437">
    <property type="entry name" value="SNase_OB-fold_sf"/>
</dbReference>
<dbReference type="AlphaFoldDB" id="A0A2W2BNU3"/>
<feature type="domain" description="TNase-like" evidence="2">
    <location>
        <begin position="59"/>
        <end position="173"/>
    </location>
</feature>
<comment type="caution">
    <text evidence="3">The sequence shown here is derived from an EMBL/GenBank/DDBJ whole genome shotgun (WGS) entry which is preliminary data.</text>
</comment>
<dbReference type="SMART" id="SM00318">
    <property type="entry name" value="SNc"/>
    <property type="match status" value="1"/>
</dbReference>
<evidence type="ECO:0000256" key="1">
    <source>
        <dbReference type="SAM" id="MobiDB-lite"/>
    </source>
</evidence>
<dbReference type="RefSeq" id="WP_111197936.1">
    <property type="nucleotide sequence ID" value="NZ_QKVK01000003.1"/>
</dbReference>
<dbReference type="Gene3D" id="2.40.50.90">
    <property type="match status" value="1"/>
</dbReference>
<dbReference type="PROSITE" id="PS50830">
    <property type="entry name" value="TNASE_3"/>
    <property type="match status" value="1"/>
</dbReference>
<evidence type="ECO:0000313" key="3">
    <source>
        <dbReference type="EMBL" id="PZF77467.1"/>
    </source>
</evidence>
<organism evidence="3 4">
    <name type="scientific">Aestuariivirga litoralis</name>
    <dbReference type="NCBI Taxonomy" id="2650924"/>
    <lineage>
        <taxon>Bacteria</taxon>
        <taxon>Pseudomonadati</taxon>
        <taxon>Pseudomonadota</taxon>
        <taxon>Alphaproteobacteria</taxon>
        <taxon>Hyphomicrobiales</taxon>
        <taxon>Aestuariivirgaceae</taxon>
        <taxon>Aestuariivirga</taxon>
    </lineage>
</organism>
<sequence length="188" mass="20678">MAFGAVVGVGIIALAIGSGHRKDQSQSSISDVTTNTTGGVEDSTVFTGNSGSPKGRAVVVDGDTLDIDGKRIRLIGIDAVESSQRCKLDNVEWDCGSDAADALRNWIGDSLVSCKGGEHDRYSRLLAHCSTRADDIGAWMVSNGWAVAYRRYSDEYANLEDTAREERRGIWHSQFEMPWDWRHRRKAQ</sequence>